<accession>A0A2J9PMZ3</accession>
<feature type="compositionally biased region" description="Low complexity" evidence="1">
    <location>
        <begin position="46"/>
        <end position="65"/>
    </location>
</feature>
<name>A0A2J9PMZ3_9LACT</name>
<dbReference type="Gene3D" id="3.10.570.10">
    <property type="entry name" value="sex pheromone staph- cam373 precursor domain"/>
    <property type="match status" value="1"/>
</dbReference>
<reference evidence="4" key="1">
    <citation type="submission" date="2017-12" db="EMBL/GenBank/DDBJ databases">
        <title>FDA dAtabase for Regulatory Grade micrObial Sequences (FDA-ARGOS): Supporting development and validation of Infectious Disease Dx tests.</title>
        <authorList>
            <person name="Hoffmann M."/>
            <person name="Allard M."/>
            <person name="Evans P."/>
            <person name="Brown E."/>
            <person name="Tallon L."/>
            <person name="Sadzewicz L."/>
            <person name="Sengamalay N."/>
            <person name="Ott S."/>
            <person name="Godinez A."/>
            <person name="Nagaraj S."/>
            <person name="Vavikolanu K."/>
            <person name="Aluvathingal J."/>
            <person name="Nadendla S."/>
            <person name="Sichtig H."/>
        </authorList>
    </citation>
    <scope>NUCLEOTIDE SEQUENCE [LARGE SCALE GENOMIC DNA]</scope>
    <source>
        <strain evidence="4">FDAARGOS_249</strain>
    </source>
</reference>
<evidence type="ECO:0000256" key="2">
    <source>
        <dbReference type="SAM" id="SignalP"/>
    </source>
</evidence>
<dbReference type="CDD" id="cd13440">
    <property type="entry name" value="CamS_repeat_2"/>
    <property type="match status" value="1"/>
</dbReference>
<feature type="chain" id="PRO_5038880407" description="Protein involved in sex pheromone biosynthesis" evidence="2">
    <location>
        <begin position="38"/>
        <end position="395"/>
    </location>
</feature>
<evidence type="ECO:0000313" key="4">
    <source>
        <dbReference type="Proteomes" id="UP000192813"/>
    </source>
</evidence>
<feature type="signal peptide" evidence="2">
    <location>
        <begin position="1"/>
        <end position="37"/>
    </location>
</feature>
<dbReference type="PIRSF" id="PIRSF012509">
    <property type="entry name" value="CamS"/>
    <property type="match status" value="1"/>
</dbReference>
<dbReference type="Pfam" id="PF07537">
    <property type="entry name" value="CamS"/>
    <property type="match status" value="1"/>
</dbReference>
<comment type="caution">
    <text evidence="3">The sequence shown here is derived from an EMBL/GenBank/DDBJ whole genome shotgun (WGS) entry which is preliminary data.</text>
</comment>
<proteinExistence type="predicted"/>
<dbReference type="RefSeq" id="WP_083068848.1">
    <property type="nucleotide sequence ID" value="NZ_JALXKY010000004.1"/>
</dbReference>
<evidence type="ECO:0008006" key="5">
    <source>
        <dbReference type="Google" id="ProtNLM"/>
    </source>
</evidence>
<evidence type="ECO:0000256" key="1">
    <source>
        <dbReference type="SAM" id="MobiDB-lite"/>
    </source>
</evidence>
<sequence length="395" mass="43203">MGTCDWGEYQVKKGNVVLKIKKFKTLSILLVATLALAACQDDQADSTESAGSASQTSSTSSNSEEQQTKTDQLSTEYYPSYISDGTYQVNSGAGITAGTSSQANAENLERGLYDLAKNIFSTEDYSIQEGQVIGEDKTIAFLKAQSDENPEGLNPSGALSETLDGYEPRYLNSIMEYDVVDQDGNVAGISIGLGMNYSDTFNSESETQEFEITSEERIDHGKQMAEKIVSNIRQDEAYADTPIHVAIFENEESGDLGGGTYTTDAVSSSGNTFGDWSTYNQDFVVYDVDDAPNEEDTVSFTRFRDRIQTFYPQLSGLSGVGYYQDNELQNVNIVINSQFDGYSEVIALSQQAISTASSVFNNNIEIQIQVVTADGVRALLTRNKDSDTFDYVLVD</sequence>
<dbReference type="InterPro" id="IPR011426">
    <property type="entry name" value="CamS"/>
</dbReference>
<dbReference type="EMBL" id="NBTM02000001">
    <property type="protein sequence ID" value="PNL91687.1"/>
    <property type="molecule type" value="Genomic_DNA"/>
</dbReference>
<feature type="region of interest" description="Disordered" evidence="1">
    <location>
        <begin position="46"/>
        <end position="73"/>
    </location>
</feature>
<protein>
    <recommendedName>
        <fullName evidence="5">Protein involved in sex pheromone biosynthesis</fullName>
    </recommendedName>
</protein>
<dbReference type="CDD" id="cd13441">
    <property type="entry name" value="CamS_repeat_1"/>
    <property type="match status" value="1"/>
</dbReference>
<gene>
    <name evidence="3" type="ORF">A6J77_005405</name>
</gene>
<keyword evidence="2" id="KW-0732">Signal</keyword>
<dbReference type="Proteomes" id="UP000192813">
    <property type="component" value="Unassembled WGS sequence"/>
</dbReference>
<evidence type="ECO:0000313" key="3">
    <source>
        <dbReference type="EMBL" id="PNL91687.1"/>
    </source>
</evidence>
<dbReference type="AlphaFoldDB" id="A0A2J9PMZ3"/>
<organism evidence="3 4">
    <name type="scientific">Aerococcus viridans</name>
    <dbReference type="NCBI Taxonomy" id="1377"/>
    <lineage>
        <taxon>Bacteria</taxon>
        <taxon>Bacillati</taxon>
        <taxon>Bacillota</taxon>
        <taxon>Bacilli</taxon>
        <taxon>Lactobacillales</taxon>
        <taxon>Aerococcaceae</taxon>
        <taxon>Aerococcus</taxon>
    </lineage>
</organism>